<dbReference type="PANTHER" id="PTHR13947:SF37">
    <property type="entry name" value="LD18367P"/>
    <property type="match status" value="1"/>
</dbReference>
<evidence type="ECO:0000313" key="4">
    <source>
        <dbReference type="Proteomes" id="UP001275084"/>
    </source>
</evidence>
<comment type="caution">
    <text evidence="3">The sequence shown here is derived from an EMBL/GenBank/DDBJ whole genome shotgun (WGS) entry which is preliminary data.</text>
</comment>
<keyword evidence="1" id="KW-0808">Transferase</keyword>
<dbReference type="InterPro" id="IPR036388">
    <property type="entry name" value="WH-like_DNA-bd_sf"/>
</dbReference>
<evidence type="ECO:0000259" key="2">
    <source>
        <dbReference type="PROSITE" id="PS51186"/>
    </source>
</evidence>
<dbReference type="GO" id="GO:0008080">
    <property type="term" value="F:N-acetyltransferase activity"/>
    <property type="evidence" value="ECO:0007669"/>
    <property type="project" value="InterPro"/>
</dbReference>
<proteinExistence type="predicted"/>
<dbReference type="InterPro" id="IPR050769">
    <property type="entry name" value="NAT_camello-type"/>
</dbReference>
<keyword evidence="4" id="KW-1185">Reference proteome</keyword>
<evidence type="ECO:0000313" key="3">
    <source>
        <dbReference type="EMBL" id="KAK3362784.1"/>
    </source>
</evidence>
<dbReference type="Proteomes" id="UP001275084">
    <property type="component" value="Unassembled WGS sequence"/>
</dbReference>
<dbReference type="CDD" id="cd04301">
    <property type="entry name" value="NAT_SF"/>
    <property type="match status" value="1"/>
</dbReference>
<reference evidence="3" key="1">
    <citation type="journal article" date="2023" name="Mol. Phylogenet. Evol.">
        <title>Genome-scale phylogeny and comparative genomics of the fungal order Sordariales.</title>
        <authorList>
            <person name="Hensen N."/>
            <person name="Bonometti L."/>
            <person name="Westerberg I."/>
            <person name="Brannstrom I.O."/>
            <person name="Guillou S."/>
            <person name="Cros-Aarteil S."/>
            <person name="Calhoun S."/>
            <person name="Haridas S."/>
            <person name="Kuo A."/>
            <person name="Mondo S."/>
            <person name="Pangilinan J."/>
            <person name="Riley R."/>
            <person name="LaButti K."/>
            <person name="Andreopoulos B."/>
            <person name="Lipzen A."/>
            <person name="Chen C."/>
            <person name="Yan M."/>
            <person name="Daum C."/>
            <person name="Ng V."/>
            <person name="Clum A."/>
            <person name="Steindorff A."/>
            <person name="Ohm R.A."/>
            <person name="Martin F."/>
            <person name="Silar P."/>
            <person name="Natvig D.O."/>
            <person name="Lalanne C."/>
            <person name="Gautier V."/>
            <person name="Ament-Velasquez S.L."/>
            <person name="Kruys A."/>
            <person name="Hutchinson M.I."/>
            <person name="Powell A.J."/>
            <person name="Barry K."/>
            <person name="Miller A.N."/>
            <person name="Grigoriev I.V."/>
            <person name="Debuchy R."/>
            <person name="Gladieux P."/>
            <person name="Hiltunen Thoren M."/>
            <person name="Johannesson H."/>
        </authorList>
    </citation>
    <scope>NUCLEOTIDE SEQUENCE</scope>
    <source>
        <strain evidence="3">CBS 955.72</strain>
    </source>
</reference>
<dbReference type="AlphaFoldDB" id="A0AAJ0HUC9"/>
<dbReference type="PANTHER" id="PTHR13947">
    <property type="entry name" value="GNAT FAMILY N-ACETYLTRANSFERASE"/>
    <property type="match status" value="1"/>
</dbReference>
<gene>
    <name evidence="3" type="ORF">B0T25DRAFT_17010</name>
</gene>
<dbReference type="EMBL" id="JAUIQD010000001">
    <property type="protein sequence ID" value="KAK3362784.1"/>
    <property type="molecule type" value="Genomic_DNA"/>
</dbReference>
<feature type="domain" description="N-acetyltransferase" evidence="2">
    <location>
        <begin position="260"/>
        <end position="357"/>
    </location>
</feature>
<dbReference type="PROSITE" id="PS51186">
    <property type="entry name" value="GNAT"/>
    <property type="match status" value="1"/>
</dbReference>
<dbReference type="SUPFAM" id="SSF46785">
    <property type="entry name" value="Winged helix' DNA-binding domain"/>
    <property type="match status" value="1"/>
</dbReference>
<dbReference type="InterPro" id="IPR036390">
    <property type="entry name" value="WH_DNA-bd_sf"/>
</dbReference>
<evidence type="ECO:0000256" key="1">
    <source>
        <dbReference type="ARBA" id="ARBA00022679"/>
    </source>
</evidence>
<organism evidence="3 4">
    <name type="scientific">Lasiosphaeria hispida</name>
    <dbReference type="NCBI Taxonomy" id="260671"/>
    <lineage>
        <taxon>Eukaryota</taxon>
        <taxon>Fungi</taxon>
        <taxon>Dikarya</taxon>
        <taxon>Ascomycota</taxon>
        <taxon>Pezizomycotina</taxon>
        <taxon>Sordariomycetes</taxon>
        <taxon>Sordariomycetidae</taxon>
        <taxon>Sordariales</taxon>
        <taxon>Lasiosphaeriaceae</taxon>
        <taxon>Lasiosphaeria</taxon>
    </lineage>
</organism>
<dbReference type="Pfam" id="PF13508">
    <property type="entry name" value="Acetyltransf_7"/>
    <property type="match status" value="1"/>
</dbReference>
<dbReference type="Gene3D" id="1.10.10.10">
    <property type="entry name" value="Winged helix-like DNA-binding domain superfamily/Winged helix DNA-binding domain"/>
    <property type="match status" value="1"/>
</dbReference>
<sequence>MEISIPLHGFALSTDPEPLGGLIPPLRDASRKLVREWGFLQPTLASSALSPAAVHCLIDIGDQNIRSLCSLCTELKVSRTRLNEVISELVANGDIAATDSLEREGVFGDPGMVYSLTAAGAETLRAVNAYAQNQVIQALATTPPEAATDITTAFRLYTAALEHVRLAEAVSTPEPTRPTSPVLVPKPAVEIVAGYRPGILGRTLDMHLEFYHKTCGWGITFEAGLASSLSNFLARLDKPMNQVWSAVQMVPAQGPGPAVERIVGVIYIDGESSEQEGVARLRAFIVDDLVRGLGLGRKLVSAAMAFVRKTGFCRCTLTTLRILSAAIKLYEEEGFREVREMMEGGFSEEPVMVLEYAWSRDG</sequence>
<dbReference type="Gene3D" id="3.40.630.30">
    <property type="match status" value="1"/>
</dbReference>
<dbReference type="InterPro" id="IPR000182">
    <property type="entry name" value="GNAT_dom"/>
</dbReference>
<protein>
    <submittedName>
        <fullName evidence="3">Acyl-CoA N-acyltransferase</fullName>
    </submittedName>
</protein>
<accession>A0AAJ0HUC9</accession>
<dbReference type="SUPFAM" id="SSF55729">
    <property type="entry name" value="Acyl-CoA N-acyltransferases (Nat)"/>
    <property type="match status" value="1"/>
</dbReference>
<name>A0AAJ0HUC9_9PEZI</name>
<reference evidence="3" key="2">
    <citation type="submission" date="2023-06" db="EMBL/GenBank/DDBJ databases">
        <authorList>
            <consortium name="Lawrence Berkeley National Laboratory"/>
            <person name="Haridas S."/>
            <person name="Hensen N."/>
            <person name="Bonometti L."/>
            <person name="Westerberg I."/>
            <person name="Brannstrom I.O."/>
            <person name="Guillou S."/>
            <person name="Cros-Aarteil S."/>
            <person name="Calhoun S."/>
            <person name="Kuo A."/>
            <person name="Mondo S."/>
            <person name="Pangilinan J."/>
            <person name="Riley R."/>
            <person name="Labutti K."/>
            <person name="Andreopoulos B."/>
            <person name="Lipzen A."/>
            <person name="Chen C."/>
            <person name="Yanf M."/>
            <person name="Daum C."/>
            <person name="Ng V."/>
            <person name="Clum A."/>
            <person name="Steindorff A."/>
            <person name="Ohm R."/>
            <person name="Martin F."/>
            <person name="Silar P."/>
            <person name="Natvig D."/>
            <person name="Lalanne C."/>
            <person name="Gautier V."/>
            <person name="Ament-Velasquez S.L."/>
            <person name="Kruys A."/>
            <person name="Hutchinson M.I."/>
            <person name="Powell A.J."/>
            <person name="Barry K."/>
            <person name="Miller A.N."/>
            <person name="Grigoriev I.V."/>
            <person name="Debuchy R."/>
            <person name="Gladieux P."/>
            <person name="Thoren M.H."/>
            <person name="Johannesson H."/>
        </authorList>
    </citation>
    <scope>NUCLEOTIDE SEQUENCE</scope>
    <source>
        <strain evidence="3">CBS 955.72</strain>
    </source>
</reference>
<dbReference type="InterPro" id="IPR016181">
    <property type="entry name" value="Acyl_CoA_acyltransferase"/>
</dbReference>